<sequence length="206" mass="23540">MFETEEVYVQGMGTSEFLNGFLSDIPGNVRPGTTGLPIPGYKVQVVDENNNPVPAGVVGGLFVSGESLMIGYWNRHEENQRVMFGNSMKTGDKFYQDEDGYFYYVGRCIDLFKVNGMWVEAHEIEDILIRHPKVYQVAVDDEISEEELTQIVAYVVLQPSVLPSEELTKELMRYMKANMDHFKCPKVYRYVMEIPMGRQVKLIGKC</sequence>
<dbReference type="InterPro" id="IPR045851">
    <property type="entry name" value="AMP-bd_C_sf"/>
</dbReference>
<comment type="caution">
    <text evidence="4">The sequence shown here is derived from an EMBL/GenBank/DDBJ whole genome shotgun (WGS) entry which is preliminary data.</text>
</comment>
<organism evidence="4 5">
    <name type="scientific">Clostridium beijerinckii</name>
    <name type="common">Clostridium MP</name>
    <dbReference type="NCBI Taxonomy" id="1520"/>
    <lineage>
        <taxon>Bacteria</taxon>
        <taxon>Bacillati</taxon>
        <taxon>Bacillota</taxon>
        <taxon>Clostridia</taxon>
        <taxon>Eubacteriales</taxon>
        <taxon>Clostridiaceae</taxon>
        <taxon>Clostridium</taxon>
    </lineage>
</organism>
<evidence type="ECO:0000313" key="4">
    <source>
        <dbReference type="EMBL" id="NRT86777.1"/>
    </source>
</evidence>
<dbReference type="AlphaFoldDB" id="A0AAX0AUG9"/>
<dbReference type="PANTHER" id="PTHR43352">
    <property type="entry name" value="ACETYL-COA SYNTHETASE"/>
    <property type="match status" value="1"/>
</dbReference>
<dbReference type="Pfam" id="PF00501">
    <property type="entry name" value="AMP-binding"/>
    <property type="match status" value="1"/>
</dbReference>
<dbReference type="Pfam" id="PF13193">
    <property type="entry name" value="AMP-binding_C"/>
    <property type="match status" value="1"/>
</dbReference>
<evidence type="ECO:0000313" key="5">
    <source>
        <dbReference type="Proteomes" id="UP001193748"/>
    </source>
</evidence>
<dbReference type="GO" id="GO:0044550">
    <property type="term" value="P:secondary metabolite biosynthetic process"/>
    <property type="evidence" value="ECO:0007669"/>
    <property type="project" value="TreeGrafter"/>
</dbReference>
<dbReference type="EMBL" id="JABSWW010000001">
    <property type="protein sequence ID" value="NRT86777.1"/>
    <property type="molecule type" value="Genomic_DNA"/>
</dbReference>
<dbReference type="InterPro" id="IPR042099">
    <property type="entry name" value="ANL_N_sf"/>
</dbReference>
<dbReference type="PANTHER" id="PTHR43352:SF1">
    <property type="entry name" value="ANTHRANILATE--COA LIGASE"/>
    <property type="match status" value="1"/>
</dbReference>
<gene>
    <name evidence="4" type="ORF">B0H41_000456</name>
</gene>
<reference evidence="4" key="1">
    <citation type="submission" date="2020-05" db="EMBL/GenBank/DDBJ databases">
        <authorList>
            <person name="Brown S."/>
            <person name="Huntemann M."/>
            <person name="Clum A."/>
            <person name="Spunde A."/>
            <person name="Palaniappan K."/>
            <person name="Ritter S."/>
            <person name="Mikhailova N."/>
            <person name="Chen I.-M."/>
            <person name="Stamatis D."/>
            <person name="Reddy T."/>
            <person name="O'Malley R."/>
            <person name="Daum C."/>
            <person name="Shapiro N."/>
            <person name="Ivanova N."/>
            <person name="Kyrpides N."/>
            <person name="Woyke T."/>
        </authorList>
    </citation>
    <scope>NUCLEOTIDE SEQUENCE</scope>
    <source>
        <strain evidence="4">DJ080</strain>
    </source>
</reference>
<name>A0AAX0AUG9_CLOBE</name>
<reference evidence="4" key="2">
    <citation type="journal article" date="2022" name="Nat. Biotechnol.">
        <title>Carbon-negative production of acetone and isopropanol by gas fermentation at industrial pilot scale.</title>
        <authorList>
            <person name="Liew F.E."/>
            <person name="Nogle R."/>
            <person name="Abdalla T."/>
            <person name="Rasor B.J."/>
            <person name="Canter C."/>
            <person name="Jensen R.O."/>
            <person name="Wang L."/>
            <person name="Strutz J."/>
            <person name="Chirania P."/>
            <person name="De Tissera S."/>
            <person name="Mueller A.P."/>
            <person name="Ruan Z."/>
            <person name="Gao A."/>
            <person name="Tran L."/>
            <person name="Engle N.L."/>
            <person name="Bromley J.C."/>
            <person name="Daniell J."/>
            <person name="Conrado R."/>
            <person name="Tschaplinski T.J."/>
            <person name="Giannone R.J."/>
            <person name="Hettich R.L."/>
            <person name="Karim A.S."/>
            <person name="Simpson S.D."/>
            <person name="Brown S.D."/>
            <person name="Leang C."/>
            <person name="Jewett M.C."/>
            <person name="Kopke M."/>
        </authorList>
    </citation>
    <scope>NUCLEOTIDE SEQUENCE</scope>
    <source>
        <strain evidence="4">DJ080</strain>
    </source>
</reference>
<protein>
    <submittedName>
        <fullName evidence="4">Acyl-coenzyme A synthetase/AMP-(Fatty) acid ligase</fullName>
    </submittedName>
</protein>
<evidence type="ECO:0000256" key="1">
    <source>
        <dbReference type="ARBA" id="ARBA00022598"/>
    </source>
</evidence>
<keyword evidence="1 4" id="KW-0436">Ligase</keyword>
<feature type="domain" description="AMP-dependent synthetase/ligase" evidence="2">
    <location>
        <begin position="9"/>
        <end position="73"/>
    </location>
</feature>
<dbReference type="Gene3D" id="3.30.300.30">
    <property type="match status" value="1"/>
</dbReference>
<evidence type="ECO:0000259" key="3">
    <source>
        <dbReference type="Pfam" id="PF13193"/>
    </source>
</evidence>
<dbReference type="InterPro" id="IPR000873">
    <property type="entry name" value="AMP-dep_synth/lig_dom"/>
</dbReference>
<dbReference type="GO" id="GO:0016878">
    <property type="term" value="F:acid-thiol ligase activity"/>
    <property type="evidence" value="ECO:0007669"/>
    <property type="project" value="TreeGrafter"/>
</dbReference>
<dbReference type="Proteomes" id="UP001193748">
    <property type="component" value="Unassembled WGS sequence"/>
</dbReference>
<dbReference type="InterPro" id="IPR025110">
    <property type="entry name" value="AMP-bd_C"/>
</dbReference>
<feature type="domain" description="AMP-binding enzyme C-terminal" evidence="3">
    <location>
        <begin position="123"/>
        <end position="198"/>
    </location>
</feature>
<proteinExistence type="predicted"/>
<dbReference type="SUPFAM" id="SSF56801">
    <property type="entry name" value="Acetyl-CoA synthetase-like"/>
    <property type="match status" value="1"/>
</dbReference>
<dbReference type="Gene3D" id="3.40.50.12780">
    <property type="entry name" value="N-terminal domain of ligase-like"/>
    <property type="match status" value="1"/>
</dbReference>
<dbReference type="RefSeq" id="WP_023973763.1">
    <property type="nucleotide sequence ID" value="NZ_JABSWW010000001.1"/>
</dbReference>
<evidence type="ECO:0000259" key="2">
    <source>
        <dbReference type="Pfam" id="PF00501"/>
    </source>
</evidence>
<accession>A0AAX0AUG9</accession>